<evidence type="ECO:0000313" key="4">
    <source>
        <dbReference type="Proteomes" id="UP000192578"/>
    </source>
</evidence>
<dbReference type="InterPro" id="IPR036734">
    <property type="entry name" value="Neur_chan_lig-bd_sf"/>
</dbReference>
<gene>
    <name evidence="3" type="ORF">BV898_13562</name>
</gene>
<feature type="chain" id="PRO_5013207022" description="Neurotransmitter-gated ion-channel ligand-binding domain-containing protein" evidence="1">
    <location>
        <begin position="22"/>
        <end position="248"/>
    </location>
</feature>
<evidence type="ECO:0000259" key="2">
    <source>
        <dbReference type="Pfam" id="PF02931"/>
    </source>
</evidence>
<dbReference type="Pfam" id="PF02931">
    <property type="entry name" value="Neur_chan_LBD"/>
    <property type="match status" value="1"/>
</dbReference>
<proteinExistence type="predicted"/>
<keyword evidence="4" id="KW-1185">Reference proteome</keyword>
<comment type="caution">
    <text evidence="3">The sequence shown here is derived from an EMBL/GenBank/DDBJ whole genome shotgun (WGS) entry which is preliminary data.</text>
</comment>
<reference evidence="4" key="1">
    <citation type="submission" date="2017-01" db="EMBL/GenBank/DDBJ databases">
        <title>Comparative genomics of anhydrobiosis in the tardigrade Hypsibius dujardini.</title>
        <authorList>
            <person name="Yoshida Y."/>
            <person name="Koutsovoulos G."/>
            <person name="Laetsch D."/>
            <person name="Stevens L."/>
            <person name="Kumar S."/>
            <person name="Horikawa D."/>
            <person name="Ishino K."/>
            <person name="Komine S."/>
            <person name="Tomita M."/>
            <person name="Blaxter M."/>
            <person name="Arakawa K."/>
        </authorList>
    </citation>
    <scope>NUCLEOTIDE SEQUENCE [LARGE SCALE GENOMIC DNA]</scope>
    <source>
        <strain evidence="4">Z151</strain>
    </source>
</reference>
<protein>
    <recommendedName>
        <fullName evidence="2">Neurotransmitter-gated ion-channel ligand-binding domain-containing protein</fullName>
    </recommendedName>
</protein>
<organism evidence="3 4">
    <name type="scientific">Hypsibius exemplaris</name>
    <name type="common">Freshwater tardigrade</name>
    <dbReference type="NCBI Taxonomy" id="2072580"/>
    <lineage>
        <taxon>Eukaryota</taxon>
        <taxon>Metazoa</taxon>
        <taxon>Ecdysozoa</taxon>
        <taxon>Tardigrada</taxon>
        <taxon>Eutardigrada</taxon>
        <taxon>Parachela</taxon>
        <taxon>Hypsibioidea</taxon>
        <taxon>Hypsibiidae</taxon>
        <taxon>Hypsibius</taxon>
    </lineage>
</organism>
<accession>A0A1W0WAA8</accession>
<feature type="signal peptide" evidence="1">
    <location>
        <begin position="1"/>
        <end position="21"/>
    </location>
</feature>
<dbReference type="PANTHER" id="PTHR18945">
    <property type="entry name" value="NEUROTRANSMITTER GATED ION CHANNEL"/>
    <property type="match status" value="1"/>
</dbReference>
<dbReference type="OrthoDB" id="410315at2759"/>
<dbReference type="AlphaFoldDB" id="A0A1W0WAA8"/>
<dbReference type="GO" id="GO:0004888">
    <property type="term" value="F:transmembrane signaling receptor activity"/>
    <property type="evidence" value="ECO:0007669"/>
    <property type="project" value="InterPro"/>
</dbReference>
<dbReference type="EMBL" id="MTYJ01000152">
    <property type="protein sequence ID" value="OQV12145.1"/>
    <property type="molecule type" value="Genomic_DNA"/>
</dbReference>
<dbReference type="CDD" id="cd18989">
    <property type="entry name" value="LGIC_ECD_cation"/>
    <property type="match status" value="1"/>
</dbReference>
<sequence length="248" mass="27844">MNSILSAIIFGVCCVLVAVHAQRQSARSAISSALLRSIIQEEDCEVRPNSDIGGPTVWINMHLIGLEKLKERTNVLQAGLSVDLRWNDPRLSWDPEEYGNITNIFLPIKKIWIPDITIWQSADPTKPFFSKEQKIAQVFSTGDVLWAPKATMTVYSDMSVNNVSDSIEHRATAYLGSWMLNVGQIDIQSSQPIIDLTMMHWSPLHLENTSVSRVVQVFNEIPGFNGYPLLQLNIFATERDNSSKSVIM</sequence>
<feature type="domain" description="Neurotransmitter-gated ion-channel ligand-binding" evidence="2">
    <location>
        <begin position="33"/>
        <end position="191"/>
    </location>
</feature>
<dbReference type="Gene3D" id="2.70.170.10">
    <property type="entry name" value="Neurotransmitter-gated ion-channel ligand-binding domain"/>
    <property type="match status" value="1"/>
</dbReference>
<dbReference type="InterPro" id="IPR006201">
    <property type="entry name" value="Neur_channel"/>
</dbReference>
<name>A0A1W0WAA8_HYPEX</name>
<dbReference type="Proteomes" id="UP000192578">
    <property type="component" value="Unassembled WGS sequence"/>
</dbReference>
<dbReference type="SUPFAM" id="SSF63712">
    <property type="entry name" value="Nicotinic receptor ligand binding domain-like"/>
    <property type="match status" value="1"/>
</dbReference>
<dbReference type="GO" id="GO:0005230">
    <property type="term" value="F:extracellular ligand-gated monoatomic ion channel activity"/>
    <property type="evidence" value="ECO:0007669"/>
    <property type="project" value="InterPro"/>
</dbReference>
<evidence type="ECO:0000313" key="3">
    <source>
        <dbReference type="EMBL" id="OQV12145.1"/>
    </source>
</evidence>
<evidence type="ECO:0000256" key="1">
    <source>
        <dbReference type="SAM" id="SignalP"/>
    </source>
</evidence>
<dbReference type="GO" id="GO:0016020">
    <property type="term" value="C:membrane"/>
    <property type="evidence" value="ECO:0007669"/>
    <property type="project" value="InterPro"/>
</dbReference>
<keyword evidence="1" id="KW-0732">Signal</keyword>
<dbReference type="InterPro" id="IPR006202">
    <property type="entry name" value="Neur_chan_lig-bd"/>
</dbReference>